<feature type="coiled-coil region" evidence="16">
    <location>
        <begin position="263"/>
        <end position="290"/>
    </location>
</feature>
<evidence type="ECO:0000259" key="18">
    <source>
        <dbReference type="PROSITE" id="PS51059"/>
    </source>
</evidence>
<dbReference type="PROSITE" id="PS51060">
    <property type="entry name" value="PARP_ALPHA_HD"/>
    <property type="match status" value="1"/>
</dbReference>
<dbReference type="Gene3D" id="1.20.142.10">
    <property type="entry name" value="Poly(ADP-ribose) polymerase, regulatory domain"/>
    <property type="match status" value="1"/>
</dbReference>
<dbReference type="InterPro" id="IPR050800">
    <property type="entry name" value="ARTD/PARP"/>
</dbReference>
<keyword evidence="4" id="KW-0548">Nucleotidyltransferase</keyword>
<dbReference type="Pfam" id="PF00644">
    <property type="entry name" value="PARP"/>
    <property type="match status" value="1"/>
</dbReference>
<dbReference type="Pfam" id="PF05406">
    <property type="entry name" value="WGR"/>
    <property type="match status" value="1"/>
</dbReference>
<keyword evidence="22" id="KW-1185">Reference proteome</keyword>
<keyword evidence="9" id="KW-0862">Zinc</keyword>
<dbReference type="InterPro" id="IPR036616">
    <property type="entry name" value="Poly(ADP-ribose)pol_reg_dom_sf"/>
</dbReference>
<dbReference type="FunFam" id="3.90.228.10:FF:000002">
    <property type="entry name" value="Poly [ADP-ribose] polymerase"/>
    <property type="match status" value="1"/>
</dbReference>
<dbReference type="Gene3D" id="2.20.140.10">
    <property type="entry name" value="WGR domain"/>
    <property type="match status" value="1"/>
</dbReference>
<evidence type="ECO:0000313" key="22">
    <source>
        <dbReference type="Proteomes" id="UP000054937"/>
    </source>
</evidence>
<evidence type="ECO:0000256" key="8">
    <source>
        <dbReference type="ARBA" id="ARBA00022771"/>
    </source>
</evidence>
<dbReference type="OMA" id="FADICSK"/>
<dbReference type="EC" id="2.4.2.-" evidence="15"/>
<evidence type="ECO:0000256" key="13">
    <source>
        <dbReference type="ARBA" id="ARBA00024347"/>
    </source>
</evidence>
<keyword evidence="5" id="KW-0479">Metal-binding</keyword>
<evidence type="ECO:0000256" key="4">
    <source>
        <dbReference type="ARBA" id="ARBA00022695"/>
    </source>
</evidence>
<evidence type="ECO:0000256" key="17">
    <source>
        <dbReference type="SAM" id="MobiDB-lite"/>
    </source>
</evidence>
<comment type="subcellular location">
    <subcellularLocation>
        <location evidence="1">Nucleus</location>
    </subcellularLocation>
</comment>
<dbReference type="SUPFAM" id="SSF56399">
    <property type="entry name" value="ADP-ribosylation"/>
    <property type="match status" value="1"/>
</dbReference>
<comment type="caution">
    <text evidence="21">The sequence shown here is derived from an EMBL/GenBank/DDBJ whole genome shotgun (WGS) entry which is preliminary data.</text>
</comment>
<evidence type="ECO:0000256" key="11">
    <source>
        <dbReference type="ARBA" id="ARBA00023125"/>
    </source>
</evidence>
<dbReference type="PANTHER" id="PTHR10459:SF60">
    <property type="entry name" value="POLY [ADP-RIBOSE] POLYMERASE 2"/>
    <property type="match status" value="1"/>
</dbReference>
<keyword evidence="12" id="KW-0539">Nucleus</keyword>
<evidence type="ECO:0000256" key="12">
    <source>
        <dbReference type="ARBA" id="ARBA00023242"/>
    </source>
</evidence>
<dbReference type="GO" id="GO:0003950">
    <property type="term" value="F:NAD+ poly-ADP-ribosyltransferase activity"/>
    <property type="evidence" value="ECO:0007669"/>
    <property type="project" value="UniProtKB-UniRule"/>
</dbReference>
<evidence type="ECO:0000256" key="3">
    <source>
        <dbReference type="ARBA" id="ARBA00022679"/>
    </source>
</evidence>
<dbReference type="GO" id="GO:0005730">
    <property type="term" value="C:nucleolus"/>
    <property type="evidence" value="ECO:0007669"/>
    <property type="project" value="TreeGrafter"/>
</dbReference>
<dbReference type="GO" id="GO:1990404">
    <property type="term" value="F:NAD+-protein mono-ADP-ribosyltransferase activity"/>
    <property type="evidence" value="ECO:0007669"/>
    <property type="project" value="TreeGrafter"/>
</dbReference>
<evidence type="ECO:0000259" key="19">
    <source>
        <dbReference type="PROSITE" id="PS51060"/>
    </source>
</evidence>
<keyword evidence="7" id="KW-0013">ADP-ribosylation</keyword>
<dbReference type="InParanoid" id="A0A0V0QCY7"/>
<keyword evidence="10 15" id="KW-0520">NAD</keyword>
<dbReference type="EMBL" id="LDAU01000196">
    <property type="protein sequence ID" value="KRX00043.1"/>
    <property type="molecule type" value="Genomic_DNA"/>
</dbReference>
<dbReference type="Pfam" id="PF02877">
    <property type="entry name" value="PARP_reg"/>
    <property type="match status" value="1"/>
</dbReference>
<accession>A0A0V0QCY7</accession>
<dbReference type="GO" id="GO:0003677">
    <property type="term" value="F:DNA binding"/>
    <property type="evidence" value="ECO:0007669"/>
    <property type="project" value="UniProtKB-KW"/>
</dbReference>
<dbReference type="OrthoDB" id="429950at2759"/>
<keyword evidence="3 15" id="KW-0808">Transferase</keyword>
<dbReference type="GO" id="GO:0016779">
    <property type="term" value="F:nucleotidyltransferase activity"/>
    <property type="evidence" value="ECO:0007669"/>
    <property type="project" value="UniProtKB-KW"/>
</dbReference>
<dbReference type="InterPro" id="IPR004102">
    <property type="entry name" value="Poly(ADP-ribose)pol_reg_dom"/>
</dbReference>
<name>A0A0V0QCY7_PSEPJ</name>
<feature type="region of interest" description="Disordered" evidence="17">
    <location>
        <begin position="106"/>
        <end position="139"/>
    </location>
</feature>
<keyword evidence="16" id="KW-0175">Coiled coil</keyword>
<dbReference type="PANTHER" id="PTHR10459">
    <property type="entry name" value="DNA LIGASE"/>
    <property type="match status" value="1"/>
</dbReference>
<evidence type="ECO:0000256" key="6">
    <source>
        <dbReference type="ARBA" id="ARBA00022737"/>
    </source>
</evidence>
<dbReference type="AlphaFoldDB" id="A0A0V0QCY7"/>
<dbReference type="Proteomes" id="UP000054937">
    <property type="component" value="Unassembled WGS sequence"/>
</dbReference>
<evidence type="ECO:0000256" key="5">
    <source>
        <dbReference type="ARBA" id="ARBA00022723"/>
    </source>
</evidence>
<evidence type="ECO:0000256" key="7">
    <source>
        <dbReference type="ARBA" id="ARBA00022765"/>
    </source>
</evidence>
<comment type="catalytic activity">
    <reaction evidence="14">
        <text>NAD(+) + (ADP-D-ribosyl)n-acceptor = nicotinamide + (ADP-D-ribosyl)n+1-acceptor + H(+).</text>
        <dbReference type="EC" id="2.4.2.30"/>
    </reaction>
</comment>
<evidence type="ECO:0000256" key="16">
    <source>
        <dbReference type="SAM" id="Coils"/>
    </source>
</evidence>
<feature type="domain" description="PARP catalytic" evidence="18">
    <location>
        <begin position="423"/>
        <end position="655"/>
    </location>
</feature>
<keyword evidence="2 15" id="KW-0328">Glycosyltransferase</keyword>
<dbReference type="GO" id="GO:0008270">
    <property type="term" value="F:zinc ion binding"/>
    <property type="evidence" value="ECO:0007669"/>
    <property type="project" value="UniProtKB-KW"/>
</dbReference>
<keyword evidence="11" id="KW-0238">DNA-binding</keyword>
<dbReference type="SUPFAM" id="SSF142921">
    <property type="entry name" value="WGR domain-like"/>
    <property type="match status" value="1"/>
</dbReference>
<dbReference type="GO" id="GO:0070212">
    <property type="term" value="P:protein poly-ADP-ribosylation"/>
    <property type="evidence" value="ECO:0007669"/>
    <property type="project" value="TreeGrafter"/>
</dbReference>
<reference evidence="21 22" key="1">
    <citation type="journal article" date="2015" name="Sci. Rep.">
        <title>Genome of the facultative scuticociliatosis pathogen Pseudocohnilembus persalinus provides insight into its virulence through horizontal gene transfer.</title>
        <authorList>
            <person name="Xiong J."/>
            <person name="Wang G."/>
            <person name="Cheng J."/>
            <person name="Tian M."/>
            <person name="Pan X."/>
            <person name="Warren A."/>
            <person name="Jiang C."/>
            <person name="Yuan D."/>
            <person name="Miao W."/>
        </authorList>
    </citation>
    <scope>NUCLEOTIDE SEQUENCE [LARGE SCALE GENOMIC DNA]</scope>
    <source>
        <strain evidence="21">36N120E</strain>
    </source>
</reference>
<protein>
    <recommendedName>
        <fullName evidence="15">Poly [ADP-ribose] polymerase</fullName>
        <shortName evidence="15">PARP</shortName>
        <ecNumber evidence="15">2.4.2.-</ecNumber>
    </recommendedName>
</protein>
<feature type="compositionally biased region" description="Basic and acidic residues" evidence="17">
    <location>
        <begin position="109"/>
        <end position="125"/>
    </location>
</feature>
<evidence type="ECO:0000256" key="10">
    <source>
        <dbReference type="ARBA" id="ARBA00023027"/>
    </source>
</evidence>
<proteinExistence type="inferred from homology"/>
<evidence type="ECO:0000313" key="21">
    <source>
        <dbReference type="EMBL" id="KRX00043.1"/>
    </source>
</evidence>
<dbReference type="InterPro" id="IPR036930">
    <property type="entry name" value="WGR_dom_sf"/>
</dbReference>
<evidence type="ECO:0000256" key="2">
    <source>
        <dbReference type="ARBA" id="ARBA00022676"/>
    </source>
</evidence>
<keyword evidence="6" id="KW-0677">Repeat</keyword>
<dbReference type="CDD" id="cd01437">
    <property type="entry name" value="parp_like"/>
    <property type="match status" value="1"/>
</dbReference>
<dbReference type="SMART" id="SM00773">
    <property type="entry name" value="WGR"/>
    <property type="match status" value="1"/>
</dbReference>
<evidence type="ECO:0000259" key="20">
    <source>
        <dbReference type="PROSITE" id="PS51977"/>
    </source>
</evidence>
<dbReference type="InterPro" id="IPR012317">
    <property type="entry name" value="Poly(ADP-ribose)pol_cat_dom"/>
</dbReference>
<dbReference type="SUPFAM" id="SSF47587">
    <property type="entry name" value="Domain of poly(ADP-ribose) polymerase"/>
    <property type="match status" value="1"/>
</dbReference>
<keyword evidence="8" id="KW-0863">Zinc-finger</keyword>
<dbReference type="GO" id="GO:0006302">
    <property type="term" value="P:double-strand break repair"/>
    <property type="evidence" value="ECO:0007669"/>
    <property type="project" value="TreeGrafter"/>
</dbReference>
<feature type="domain" description="WGR" evidence="20">
    <location>
        <begin position="165"/>
        <end position="258"/>
    </location>
</feature>
<evidence type="ECO:0000256" key="14">
    <source>
        <dbReference type="ARBA" id="ARBA00033987"/>
    </source>
</evidence>
<dbReference type="Gene3D" id="3.90.228.10">
    <property type="match status" value="1"/>
</dbReference>
<dbReference type="PROSITE" id="PS51977">
    <property type="entry name" value="WGR"/>
    <property type="match status" value="1"/>
</dbReference>
<evidence type="ECO:0000256" key="1">
    <source>
        <dbReference type="ARBA" id="ARBA00004123"/>
    </source>
</evidence>
<dbReference type="InterPro" id="IPR008893">
    <property type="entry name" value="WGR_domain"/>
</dbReference>
<gene>
    <name evidence="21" type="ORF">PPERSA_07240</name>
</gene>
<dbReference type="PROSITE" id="PS51059">
    <property type="entry name" value="PARP_CATALYTIC"/>
    <property type="match status" value="1"/>
</dbReference>
<sequence length="655" mass="77135">MEEEDLFDLELIDSDKEKNDVFQEKLQKEENQQTSRFAQKLKNLKYEKKNIKNEENENQKKLKKKAKLNQNMDFESEDNLIRDLLEEEEDENENIEITNKLLFGNNPEIQEKEREKEKQRLKQEKLQNQNLNKNQEKEKIIKSEDNKGYEIDLNMKKMHIKDGDRWKQFEDYHCMLNLTDISYGVKGHNKFYEVKIEFKGKEFRVAFRWGRVGAKAQERQVGFDSKYEAIIEFKNKFHEKTHNNWEDRANFKTRDGKYTLIKVEGSNRNKMSVNEEINSLNKRNNLIRQRIKSNKSILNEKLKDLMALVWDIERINKVLSQLNFDTEKNPLGKLQYIQIQKGYKILSEIAKNLKKPRVSKSLIIELTNQFYTNIPQSYGMQRPPEIDNFQRVQEKVHLLDILKEIDITNKFIKRIVSKQENLNPLDCFYDMLEINLINLSQNSSNYRIISNTITESHGPTHKKYKLIVKDIFEVQRRGESQRYHPFKALNNKKLLWHGSRITNYVGILSEGLRIAPPDAPVSGYMFGKGIYFSDVPSKAANYCYADIGNSEGVILLCEVALGNVKQLNQAQKFVKPPIYYHSVQGVGKNILDPERQDIELEEGSEVVLNQGKVVNNEALNEEDRLTGDLIYNEYIVYDVSQVQIKYLIRVKFDFV</sequence>
<feature type="domain" description="PARP alpha-helical" evidence="19">
    <location>
        <begin position="295"/>
        <end position="413"/>
    </location>
</feature>
<evidence type="ECO:0000256" key="9">
    <source>
        <dbReference type="ARBA" id="ARBA00022833"/>
    </source>
</evidence>
<dbReference type="FunFam" id="1.20.142.10:FF:000002">
    <property type="entry name" value="Poly [ADP-ribose] polymerase"/>
    <property type="match status" value="1"/>
</dbReference>
<evidence type="ECO:0000256" key="15">
    <source>
        <dbReference type="RuleBase" id="RU362114"/>
    </source>
</evidence>
<comment type="similarity">
    <text evidence="13">Belongs to the ARTD/PARP family.</text>
</comment>
<organism evidence="21 22">
    <name type="scientific">Pseudocohnilembus persalinus</name>
    <name type="common">Ciliate</name>
    <dbReference type="NCBI Taxonomy" id="266149"/>
    <lineage>
        <taxon>Eukaryota</taxon>
        <taxon>Sar</taxon>
        <taxon>Alveolata</taxon>
        <taxon>Ciliophora</taxon>
        <taxon>Intramacronucleata</taxon>
        <taxon>Oligohymenophorea</taxon>
        <taxon>Scuticociliatia</taxon>
        <taxon>Philasterida</taxon>
        <taxon>Pseudocohnilembidae</taxon>
        <taxon>Pseudocohnilembus</taxon>
    </lineage>
</organism>